<dbReference type="EMBL" id="HBUE01167619">
    <property type="protein sequence ID" value="CAG6513424.1"/>
    <property type="molecule type" value="Transcribed_RNA"/>
</dbReference>
<organism evidence="1">
    <name type="scientific">Culex pipiens</name>
    <name type="common">House mosquito</name>
    <dbReference type="NCBI Taxonomy" id="7175"/>
    <lineage>
        <taxon>Eukaryota</taxon>
        <taxon>Metazoa</taxon>
        <taxon>Ecdysozoa</taxon>
        <taxon>Arthropoda</taxon>
        <taxon>Hexapoda</taxon>
        <taxon>Insecta</taxon>
        <taxon>Pterygota</taxon>
        <taxon>Neoptera</taxon>
        <taxon>Endopterygota</taxon>
        <taxon>Diptera</taxon>
        <taxon>Nematocera</taxon>
        <taxon>Culicoidea</taxon>
        <taxon>Culicidae</taxon>
        <taxon>Culicinae</taxon>
        <taxon>Culicini</taxon>
        <taxon>Culex</taxon>
        <taxon>Culex</taxon>
    </lineage>
</organism>
<evidence type="ECO:0000313" key="1">
    <source>
        <dbReference type="EMBL" id="CAG6513424.1"/>
    </source>
</evidence>
<accession>A0A8D8DMA8</accession>
<reference evidence="1" key="1">
    <citation type="submission" date="2021-05" db="EMBL/GenBank/DDBJ databases">
        <authorList>
            <person name="Alioto T."/>
            <person name="Alioto T."/>
            <person name="Gomez Garrido J."/>
        </authorList>
    </citation>
    <scope>NUCLEOTIDE SEQUENCE</scope>
</reference>
<dbReference type="EMBL" id="HBUE01272941">
    <property type="protein sequence ID" value="CAG6564893.1"/>
    <property type="molecule type" value="Transcribed_RNA"/>
</dbReference>
<dbReference type="AlphaFoldDB" id="A0A8D8DMA8"/>
<name>A0A8D8DMA8_CULPI</name>
<protein>
    <submittedName>
        <fullName evidence="1">(northern house mosquito) hypothetical protein</fullName>
    </submittedName>
</protein>
<sequence>MVGMLILGLVETLLDEPIQQRCLPLGHAKVLMDGLFQLVVVQITLLIRQVVLLGDAFYKADQMFTVLQQFLFGHFAESQLFSALVSNFRHFGMVLSVLEAVVAAPYGCVPPEPVSQPGRVLGRR</sequence>
<proteinExistence type="predicted"/>